<evidence type="ECO:0000256" key="8">
    <source>
        <dbReference type="ARBA" id="ARBA00023136"/>
    </source>
</evidence>
<dbReference type="Proteomes" id="UP000829291">
    <property type="component" value="Chromosome 3"/>
</dbReference>
<dbReference type="SUPFAM" id="SSF52540">
    <property type="entry name" value="P-loop containing nucleoside triphosphate hydrolases"/>
    <property type="match status" value="1"/>
</dbReference>
<dbReference type="InterPro" id="IPR013525">
    <property type="entry name" value="ABC2_TM"/>
</dbReference>
<name>A0A6J0C945_NEOLC</name>
<evidence type="ECO:0000256" key="7">
    <source>
        <dbReference type="ARBA" id="ARBA00022989"/>
    </source>
</evidence>
<evidence type="ECO:0000256" key="5">
    <source>
        <dbReference type="ARBA" id="ARBA00022741"/>
    </source>
</evidence>
<dbReference type="SMART" id="SM00382">
    <property type="entry name" value="AAA"/>
    <property type="match status" value="1"/>
</dbReference>
<accession>A0A6J0C945</accession>
<dbReference type="GO" id="GO:0005886">
    <property type="term" value="C:plasma membrane"/>
    <property type="evidence" value="ECO:0007669"/>
    <property type="project" value="TreeGrafter"/>
</dbReference>
<proteinExistence type="inferred from homology"/>
<feature type="domain" description="ABC transporter" evidence="10">
    <location>
        <begin position="50"/>
        <end position="288"/>
    </location>
</feature>
<evidence type="ECO:0000256" key="3">
    <source>
        <dbReference type="ARBA" id="ARBA00022448"/>
    </source>
</evidence>
<dbReference type="GO" id="GO:0005524">
    <property type="term" value="F:ATP binding"/>
    <property type="evidence" value="ECO:0007669"/>
    <property type="project" value="UniProtKB-KW"/>
</dbReference>
<dbReference type="InterPro" id="IPR050352">
    <property type="entry name" value="ABCG_transporters"/>
</dbReference>
<dbReference type="PROSITE" id="PS50893">
    <property type="entry name" value="ABC_TRANSPORTER_2"/>
    <property type="match status" value="1"/>
</dbReference>
<dbReference type="GeneID" id="107226570"/>
<keyword evidence="11" id="KW-1185">Reference proteome</keyword>
<gene>
    <name evidence="12 13 14 15 16" type="primary">LOC107226570</name>
</gene>
<keyword evidence="8 9" id="KW-0472">Membrane</keyword>
<dbReference type="GO" id="GO:0140359">
    <property type="term" value="F:ABC-type transporter activity"/>
    <property type="evidence" value="ECO:0007669"/>
    <property type="project" value="InterPro"/>
</dbReference>
<evidence type="ECO:0000256" key="6">
    <source>
        <dbReference type="ARBA" id="ARBA00022840"/>
    </source>
</evidence>
<dbReference type="RefSeq" id="XP_046590910.1">
    <property type="nucleotide sequence ID" value="XM_046734954.1"/>
</dbReference>
<dbReference type="PROSITE" id="PS00211">
    <property type="entry name" value="ABC_TRANSPORTER_1"/>
    <property type="match status" value="1"/>
</dbReference>
<keyword evidence="3" id="KW-0813">Transport</keyword>
<dbReference type="PANTHER" id="PTHR48041">
    <property type="entry name" value="ABC TRANSPORTER G FAMILY MEMBER 28"/>
    <property type="match status" value="1"/>
</dbReference>
<evidence type="ECO:0000256" key="4">
    <source>
        <dbReference type="ARBA" id="ARBA00022692"/>
    </source>
</evidence>
<dbReference type="InterPro" id="IPR017871">
    <property type="entry name" value="ABC_transporter-like_CS"/>
</dbReference>
<dbReference type="RefSeq" id="XP_046590908.1">
    <property type="nucleotide sequence ID" value="XM_046734952.1"/>
</dbReference>
<dbReference type="OrthoDB" id="66620at2759"/>
<dbReference type="RefSeq" id="XP_015522915.2">
    <property type="nucleotide sequence ID" value="XM_015667429.2"/>
</dbReference>
<comment type="similarity">
    <text evidence="2">Belongs to the ABC transporter superfamily. ABCG family. Eye pigment precursor importer (TC 3.A.1.204) subfamily.</text>
</comment>
<evidence type="ECO:0000313" key="15">
    <source>
        <dbReference type="RefSeq" id="XP_046590909.1"/>
    </source>
</evidence>
<dbReference type="KEGG" id="nlo:107226570"/>
<reference evidence="12 13" key="1">
    <citation type="submission" date="2025-05" db="UniProtKB">
        <authorList>
            <consortium name="RefSeq"/>
        </authorList>
    </citation>
    <scope>IDENTIFICATION</scope>
    <source>
        <tissue evidence="12 13">Thorax and Abdomen</tissue>
    </source>
</reference>
<sequence length="641" mass="72065">MDSNPDAGSEGSEMVKVNLLQDDIEARVAMRAKISSTPFTRLTKRQPIDIEFSDLTYTIPTGRKGSKLILRGISGQFRSGELTAIMGPSGAGKSTLLNILAGYKHVGASGQININGEPRNIRKFKKMSCYIMQDDLHQPQITVHEAMCFAADLKLGSKVERREKLSTIDEILETLRLTKAKDTVTERLSGGEMKRLSIALELVNNPPVIFLDEPTTGLDDLSTVQCIDLLRSVACGGRTVICSIHTPSASNFAKFHQVYVVAAGQCVYRGLANGVVPFLRHVGADCPKHYNPADFVIEVSSGEYGAEYVERMMNLVEAQMPIDPIARKTIKDTQFQDEIDRTTWWDQFSALSRRLMLQFYRNRNYMYLKISLHIFLGFIVGGIFINIGTDGSKTLFNFGFCFCCLVVFLYLPMLPVLMHFPMEVRLLKREHFNRWYDLGPYFFAKTLSTIPPQIFLGTIYLSMVYPITGQPLEAWRAARFFSICYLCSLIGESIGLAIGSTLSIVNGMFVGPASSVPLMLVSIQGMGNPEPLPLYRTLVMYSSYIRYGLEGLIISAYGEGRRKLSCPPEEDYCQYRYPIALLKVMGMEENMFWRDFIALVGINIILKAVIFYLLRQRLRPNKTFQALRVIGGFVKGYISLK</sequence>
<keyword evidence="6 12" id="KW-0067">ATP-binding</keyword>
<dbReference type="InterPro" id="IPR003439">
    <property type="entry name" value="ABC_transporter-like_ATP-bd"/>
</dbReference>
<dbReference type="Gene3D" id="3.40.50.300">
    <property type="entry name" value="P-loop containing nucleotide triphosphate hydrolases"/>
    <property type="match status" value="1"/>
</dbReference>
<protein>
    <submittedName>
        <fullName evidence="12 13">ATP-binding cassette sub-family G member 1</fullName>
    </submittedName>
</protein>
<dbReference type="RefSeq" id="XP_046590909.1">
    <property type="nucleotide sequence ID" value="XM_046734953.1"/>
</dbReference>
<dbReference type="GO" id="GO:0016887">
    <property type="term" value="F:ATP hydrolysis activity"/>
    <property type="evidence" value="ECO:0007669"/>
    <property type="project" value="InterPro"/>
</dbReference>
<keyword evidence="7 9" id="KW-1133">Transmembrane helix</keyword>
<evidence type="ECO:0000313" key="11">
    <source>
        <dbReference type="Proteomes" id="UP000829291"/>
    </source>
</evidence>
<evidence type="ECO:0000313" key="13">
    <source>
        <dbReference type="RefSeq" id="XP_015522916.2"/>
    </source>
</evidence>
<dbReference type="CDD" id="cd03213">
    <property type="entry name" value="ABCG_EPDR"/>
    <property type="match status" value="1"/>
</dbReference>
<feature type="transmembrane region" description="Helical" evidence="9">
    <location>
        <begin position="395"/>
        <end position="420"/>
    </location>
</feature>
<evidence type="ECO:0000256" key="9">
    <source>
        <dbReference type="SAM" id="Phobius"/>
    </source>
</evidence>
<dbReference type="PANTHER" id="PTHR48041:SF15">
    <property type="entry name" value="FI05267P"/>
    <property type="match status" value="1"/>
</dbReference>
<keyword evidence="5" id="KW-0547">Nucleotide-binding</keyword>
<dbReference type="AlphaFoldDB" id="A0A6J0C945"/>
<feature type="transmembrane region" description="Helical" evidence="9">
    <location>
        <begin position="477"/>
        <end position="498"/>
    </location>
</feature>
<feature type="transmembrane region" description="Helical" evidence="9">
    <location>
        <begin position="596"/>
        <end position="614"/>
    </location>
</feature>
<evidence type="ECO:0000256" key="1">
    <source>
        <dbReference type="ARBA" id="ARBA00004141"/>
    </source>
</evidence>
<dbReference type="InterPro" id="IPR027417">
    <property type="entry name" value="P-loop_NTPase"/>
</dbReference>
<feature type="transmembrane region" description="Helical" evidence="9">
    <location>
        <begin position="441"/>
        <end position="465"/>
    </location>
</feature>
<keyword evidence="4 9" id="KW-0812">Transmembrane</keyword>
<dbReference type="RefSeq" id="XP_015522916.2">
    <property type="nucleotide sequence ID" value="XM_015667430.2"/>
</dbReference>
<evidence type="ECO:0000313" key="16">
    <source>
        <dbReference type="RefSeq" id="XP_046590910.1"/>
    </source>
</evidence>
<dbReference type="Pfam" id="PF00005">
    <property type="entry name" value="ABC_tran"/>
    <property type="match status" value="1"/>
</dbReference>
<dbReference type="Pfam" id="PF01061">
    <property type="entry name" value="ABC2_membrane"/>
    <property type="match status" value="1"/>
</dbReference>
<evidence type="ECO:0000259" key="10">
    <source>
        <dbReference type="PROSITE" id="PS50893"/>
    </source>
</evidence>
<comment type="subcellular location">
    <subcellularLocation>
        <location evidence="1">Membrane</location>
        <topology evidence="1">Multi-pass membrane protein</topology>
    </subcellularLocation>
</comment>
<organism evidence="11 12">
    <name type="scientific">Neodiprion lecontei</name>
    <name type="common">Redheaded pine sawfly</name>
    <dbReference type="NCBI Taxonomy" id="441921"/>
    <lineage>
        <taxon>Eukaryota</taxon>
        <taxon>Metazoa</taxon>
        <taxon>Ecdysozoa</taxon>
        <taxon>Arthropoda</taxon>
        <taxon>Hexapoda</taxon>
        <taxon>Insecta</taxon>
        <taxon>Pterygota</taxon>
        <taxon>Neoptera</taxon>
        <taxon>Endopterygota</taxon>
        <taxon>Hymenoptera</taxon>
        <taxon>Tenthredinoidea</taxon>
        <taxon>Diprionidae</taxon>
        <taxon>Diprioninae</taxon>
        <taxon>Neodiprion</taxon>
    </lineage>
</organism>
<dbReference type="InterPro" id="IPR003593">
    <property type="entry name" value="AAA+_ATPase"/>
</dbReference>
<evidence type="ECO:0000256" key="2">
    <source>
        <dbReference type="ARBA" id="ARBA00005814"/>
    </source>
</evidence>
<evidence type="ECO:0000313" key="12">
    <source>
        <dbReference type="RefSeq" id="XP_015522915.2"/>
    </source>
</evidence>
<feature type="transmembrane region" description="Helical" evidence="9">
    <location>
        <begin position="366"/>
        <end position="389"/>
    </location>
</feature>
<evidence type="ECO:0000313" key="14">
    <source>
        <dbReference type="RefSeq" id="XP_046590908.1"/>
    </source>
</evidence>